<dbReference type="InterPro" id="IPR020103">
    <property type="entry name" value="PsdUridine_synth_cat_dom_sf"/>
</dbReference>
<dbReference type="EMBL" id="UINC01068711">
    <property type="protein sequence ID" value="SVC01535.1"/>
    <property type="molecule type" value="Genomic_DNA"/>
</dbReference>
<name>A0A382IQ88_9ZZZZ</name>
<dbReference type="PANTHER" id="PTHR21600">
    <property type="entry name" value="MITOCHONDRIAL RNA PSEUDOURIDINE SYNTHASE"/>
    <property type="match status" value="1"/>
</dbReference>
<dbReference type="Gene3D" id="3.30.2350.10">
    <property type="entry name" value="Pseudouridine synthase"/>
    <property type="match status" value="1"/>
</dbReference>
<keyword evidence="2" id="KW-0413">Isomerase</keyword>
<dbReference type="CDD" id="cd02869">
    <property type="entry name" value="PseudoU_synth_RluA_like"/>
    <property type="match status" value="1"/>
</dbReference>
<dbReference type="Pfam" id="PF00849">
    <property type="entry name" value="PseudoU_synth_2"/>
    <property type="match status" value="1"/>
</dbReference>
<dbReference type="InterPro" id="IPR006224">
    <property type="entry name" value="PsdUridine_synth_RluA-like_CS"/>
</dbReference>
<reference evidence="4" key="1">
    <citation type="submission" date="2018-05" db="EMBL/GenBank/DDBJ databases">
        <authorList>
            <person name="Lanie J.A."/>
            <person name="Ng W.-L."/>
            <person name="Kazmierczak K.M."/>
            <person name="Andrzejewski T.M."/>
            <person name="Davidsen T.M."/>
            <person name="Wayne K.J."/>
            <person name="Tettelin H."/>
            <person name="Glass J.I."/>
            <person name="Rusch D."/>
            <person name="Podicherti R."/>
            <person name="Tsui H.-C.T."/>
            <person name="Winkler M.E."/>
        </authorList>
    </citation>
    <scope>NUCLEOTIDE SEQUENCE</scope>
</reference>
<dbReference type="InterPro" id="IPR050188">
    <property type="entry name" value="RluA_PseudoU_synthase"/>
</dbReference>
<dbReference type="PANTHER" id="PTHR21600:SF44">
    <property type="entry name" value="RIBOSOMAL LARGE SUBUNIT PSEUDOURIDINE SYNTHASE D"/>
    <property type="match status" value="1"/>
</dbReference>
<dbReference type="SUPFAM" id="SSF55120">
    <property type="entry name" value="Pseudouridine synthase"/>
    <property type="match status" value="1"/>
</dbReference>
<dbReference type="GO" id="GO:0000455">
    <property type="term" value="P:enzyme-directed rRNA pseudouridine synthesis"/>
    <property type="evidence" value="ECO:0007669"/>
    <property type="project" value="TreeGrafter"/>
</dbReference>
<dbReference type="InterPro" id="IPR006145">
    <property type="entry name" value="PsdUridine_synth_RsuA/RluA"/>
</dbReference>
<evidence type="ECO:0000256" key="1">
    <source>
        <dbReference type="ARBA" id="ARBA00010876"/>
    </source>
</evidence>
<gene>
    <name evidence="4" type="ORF">METZ01_LOCUS254389</name>
</gene>
<accession>A0A382IQ88</accession>
<evidence type="ECO:0000256" key="2">
    <source>
        <dbReference type="ARBA" id="ARBA00023235"/>
    </source>
</evidence>
<organism evidence="4">
    <name type="scientific">marine metagenome</name>
    <dbReference type="NCBI Taxonomy" id="408172"/>
    <lineage>
        <taxon>unclassified sequences</taxon>
        <taxon>metagenomes</taxon>
        <taxon>ecological metagenomes</taxon>
    </lineage>
</organism>
<evidence type="ECO:0000313" key="4">
    <source>
        <dbReference type="EMBL" id="SVC01535.1"/>
    </source>
</evidence>
<feature type="non-terminal residue" evidence="4">
    <location>
        <position position="233"/>
    </location>
</feature>
<comment type="similarity">
    <text evidence="1">Belongs to the pseudouridine synthase RluA family.</text>
</comment>
<dbReference type="GO" id="GO:0003723">
    <property type="term" value="F:RNA binding"/>
    <property type="evidence" value="ECO:0007669"/>
    <property type="project" value="InterPro"/>
</dbReference>
<protein>
    <recommendedName>
        <fullName evidence="3">Pseudouridine synthase RsuA/RluA-like domain-containing protein</fullName>
    </recommendedName>
</protein>
<dbReference type="GO" id="GO:0009982">
    <property type="term" value="F:pseudouridine synthase activity"/>
    <property type="evidence" value="ECO:0007669"/>
    <property type="project" value="InterPro"/>
</dbReference>
<dbReference type="PROSITE" id="PS01129">
    <property type="entry name" value="PSI_RLU"/>
    <property type="match status" value="1"/>
</dbReference>
<dbReference type="AlphaFoldDB" id="A0A382IQ88"/>
<evidence type="ECO:0000259" key="3">
    <source>
        <dbReference type="Pfam" id="PF00849"/>
    </source>
</evidence>
<sequence>MVKHKKPRRKHTGPFRIVHEDQDIVVVDKDAGLLTVPIPKSKARNLKELLDRYLIKRKGRALQVHRIDRFTSGLVVFARHREARQMLVEQFRNRTPDRLYLAIVRGVVEADKGTLRHQMKLTRDGFRQKVVERGGTEAVTHFHVRERLEGITLVEVRLETGLKNQIRVQFQAAGHPLMGDRHYEEVEKQERLLSRQALHAWRLSFLHPRTGRTVGFESPLAADLALLLNRLRQ</sequence>
<feature type="domain" description="Pseudouridine synthase RsuA/RluA-like" evidence="3">
    <location>
        <begin position="23"/>
        <end position="172"/>
    </location>
</feature>
<proteinExistence type="inferred from homology"/>